<proteinExistence type="predicted"/>
<protein>
    <recommendedName>
        <fullName evidence="4">DUF983 domain-containing protein</fullName>
    </recommendedName>
</protein>
<feature type="transmembrane region" description="Helical" evidence="1">
    <location>
        <begin position="24"/>
        <end position="45"/>
    </location>
</feature>
<evidence type="ECO:0000313" key="3">
    <source>
        <dbReference type="Proteomes" id="UP000183947"/>
    </source>
</evidence>
<dbReference type="InterPro" id="IPR009325">
    <property type="entry name" value="DUF983"/>
</dbReference>
<dbReference type="OrthoDB" id="9790326at2"/>
<dbReference type="RefSeq" id="WP_084548923.1">
    <property type="nucleotide sequence ID" value="NZ_FRAS01000007.1"/>
</dbReference>
<dbReference type="AlphaFoldDB" id="A0A1M6W354"/>
<dbReference type="EMBL" id="FRAS01000007">
    <property type="protein sequence ID" value="SHK88212.1"/>
    <property type="molecule type" value="Genomic_DNA"/>
</dbReference>
<evidence type="ECO:0008006" key="4">
    <source>
        <dbReference type="Google" id="ProtNLM"/>
    </source>
</evidence>
<accession>A0A1M6W354</accession>
<organism evidence="2 3">
    <name type="scientific">Hymenobacter psychrotolerans DSM 18569</name>
    <dbReference type="NCBI Taxonomy" id="1121959"/>
    <lineage>
        <taxon>Bacteria</taxon>
        <taxon>Pseudomonadati</taxon>
        <taxon>Bacteroidota</taxon>
        <taxon>Cytophagia</taxon>
        <taxon>Cytophagales</taxon>
        <taxon>Hymenobacteraceae</taxon>
        <taxon>Hymenobacter</taxon>
    </lineage>
</organism>
<keyword evidence="3" id="KW-1185">Reference proteome</keyword>
<feature type="transmembrane region" description="Helical" evidence="1">
    <location>
        <begin position="51"/>
        <end position="69"/>
    </location>
</feature>
<evidence type="ECO:0000313" key="2">
    <source>
        <dbReference type="EMBL" id="SHK88212.1"/>
    </source>
</evidence>
<gene>
    <name evidence="2" type="ORF">SAMN02746009_01735</name>
</gene>
<dbReference type="STRING" id="1121959.SAMN02746009_01735"/>
<name>A0A1M6W354_9BACT</name>
<keyword evidence="1" id="KW-0812">Transmembrane</keyword>
<evidence type="ECO:0000256" key="1">
    <source>
        <dbReference type="SAM" id="Phobius"/>
    </source>
</evidence>
<dbReference type="Proteomes" id="UP000183947">
    <property type="component" value="Unassembled WGS sequence"/>
</dbReference>
<sequence length="101" mass="11324">MPAHCPVCNVAYEPEPGFYWGAMFVSYAFSVAIFALGGVICYYLLNDPDVWVYVLTVALIVVTTMPLVLRYSRALMLYLFGGIRYNPRYGSTARNDSAPPR</sequence>
<reference evidence="3" key="1">
    <citation type="submission" date="2016-11" db="EMBL/GenBank/DDBJ databases">
        <authorList>
            <person name="Varghese N."/>
            <person name="Submissions S."/>
        </authorList>
    </citation>
    <scope>NUCLEOTIDE SEQUENCE [LARGE SCALE GENOMIC DNA]</scope>
    <source>
        <strain evidence="3">DSM 18569</strain>
    </source>
</reference>
<keyword evidence="1" id="KW-1133">Transmembrane helix</keyword>
<dbReference type="Pfam" id="PF06170">
    <property type="entry name" value="DUF983"/>
    <property type="match status" value="1"/>
</dbReference>
<keyword evidence="1" id="KW-0472">Membrane</keyword>